<dbReference type="Proteomes" id="UP000583454">
    <property type="component" value="Unassembled WGS sequence"/>
</dbReference>
<evidence type="ECO:0000313" key="3">
    <source>
        <dbReference type="Proteomes" id="UP000583454"/>
    </source>
</evidence>
<dbReference type="Gene3D" id="3.40.50.300">
    <property type="entry name" value="P-loop containing nucleotide triphosphate hydrolases"/>
    <property type="match status" value="1"/>
</dbReference>
<organism evidence="2 3">
    <name type="scientific">Methylorubrum rhodinum</name>
    <dbReference type="NCBI Taxonomy" id="29428"/>
    <lineage>
        <taxon>Bacteria</taxon>
        <taxon>Pseudomonadati</taxon>
        <taxon>Pseudomonadota</taxon>
        <taxon>Alphaproteobacteria</taxon>
        <taxon>Hyphomicrobiales</taxon>
        <taxon>Methylobacteriaceae</taxon>
        <taxon>Methylorubrum</taxon>
    </lineage>
</organism>
<proteinExistence type="predicted"/>
<dbReference type="InterPro" id="IPR027065">
    <property type="entry name" value="Lon_Prtase"/>
</dbReference>
<comment type="caution">
    <text evidence="2">The sequence shown here is derived from an EMBL/GenBank/DDBJ whole genome shotgun (WGS) entry which is preliminary data.</text>
</comment>
<evidence type="ECO:0000259" key="1">
    <source>
        <dbReference type="SMART" id="SM00382"/>
    </source>
</evidence>
<dbReference type="GO" id="GO:0004176">
    <property type="term" value="F:ATP-dependent peptidase activity"/>
    <property type="evidence" value="ECO:0007669"/>
    <property type="project" value="InterPro"/>
</dbReference>
<dbReference type="InterPro" id="IPR011704">
    <property type="entry name" value="ATPase_dyneun-rel_AAA"/>
</dbReference>
<name>A0A840ZK42_9HYPH</name>
<keyword evidence="3" id="KW-1185">Reference proteome</keyword>
<dbReference type="InterPro" id="IPR027417">
    <property type="entry name" value="P-loop_NTPase"/>
</dbReference>
<reference evidence="2 3" key="1">
    <citation type="submission" date="2020-08" db="EMBL/GenBank/DDBJ databases">
        <title>Genomic Encyclopedia of Type Strains, Phase IV (KMG-IV): sequencing the most valuable type-strain genomes for metagenomic binning, comparative biology and taxonomic classification.</title>
        <authorList>
            <person name="Goeker M."/>
        </authorList>
    </citation>
    <scope>NUCLEOTIDE SEQUENCE [LARGE SCALE GENOMIC DNA]</scope>
    <source>
        <strain evidence="2 3">DSM 2163</strain>
    </source>
</reference>
<dbReference type="AlphaFoldDB" id="A0A840ZK42"/>
<dbReference type="GO" id="GO:0016887">
    <property type="term" value="F:ATP hydrolysis activity"/>
    <property type="evidence" value="ECO:0007669"/>
    <property type="project" value="InterPro"/>
</dbReference>
<dbReference type="Pfam" id="PF07728">
    <property type="entry name" value="AAA_5"/>
    <property type="match status" value="1"/>
</dbReference>
<accession>A0A840ZK42</accession>
<protein>
    <recommendedName>
        <fullName evidence="1">AAA+ ATPase domain-containing protein</fullName>
    </recommendedName>
</protein>
<dbReference type="GO" id="GO:0030163">
    <property type="term" value="P:protein catabolic process"/>
    <property type="evidence" value="ECO:0007669"/>
    <property type="project" value="InterPro"/>
</dbReference>
<dbReference type="SMART" id="SM00382">
    <property type="entry name" value="AAA"/>
    <property type="match status" value="1"/>
</dbReference>
<sequence length="559" mass="59701">MRSGFHRRAGHPTGYQTMTSTPDAGALACAIERYLSGAALPPKRGGFPHAPAALLLTARYGRTTPSLQTANAFREDVRIVGVYRSLKLAFDEYGSVSYREKREAEQTLSVQIAAAFDTVAEWLREANIVADFTDDGSFEDEAVTQHLRLLAGVLALCAWEVGHEPARTFIRALMPDLLGLADGHRYVRVAVGLTEDVDPLHWRPGQGSLGRLALALDRGGRLLAQASRGAPQPETAWDSAAREMAAEDRAKAKAPAAVVETGPSLMVLASVEHLPGLAKAGEGKPGAHTGSTPRSEWAPVAGRRLRLIRVPDLAAARATLAAEFPDDVAIVDAILGPLATRSYVSLPPILLLGPPGTGKSRFARRLGEVLGLAVTVYGCAGVSDSSFIGTSRQWSTGRACVPLQAIRRADAASVLVVLDELSRAGTRRDNGLLTDGILAMTERETAKAFQDPYLECPVDLSGVSYIATANSRSGLDAALLSRFRVLEMGPRTLASLPALTRGIMADIRAERGLDDAWLPGPDPEEEAVLAAHWRDGSVRTLRQLVDLIVAARDALATRM</sequence>
<dbReference type="InterPro" id="IPR003593">
    <property type="entry name" value="AAA+_ATPase"/>
</dbReference>
<dbReference type="RefSeq" id="WP_183570741.1">
    <property type="nucleotide sequence ID" value="NZ_JACHOP010000013.1"/>
</dbReference>
<gene>
    <name evidence="2" type="ORF">HNR00_003089</name>
</gene>
<dbReference type="PANTHER" id="PTHR10046">
    <property type="entry name" value="ATP DEPENDENT LON PROTEASE FAMILY MEMBER"/>
    <property type="match status" value="1"/>
</dbReference>
<evidence type="ECO:0000313" key="2">
    <source>
        <dbReference type="EMBL" id="MBB5758369.1"/>
    </source>
</evidence>
<feature type="domain" description="AAA+ ATPase" evidence="1">
    <location>
        <begin position="345"/>
        <end position="493"/>
    </location>
</feature>
<dbReference type="SUPFAM" id="SSF52540">
    <property type="entry name" value="P-loop containing nucleoside triphosphate hydrolases"/>
    <property type="match status" value="1"/>
</dbReference>
<dbReference type="GO" id="GO:0005524">
    <property type="term" value="F:ATP binding"/>
    <property type="evidence" value="ECO:0007669"/>
    <property type="project" value="InterPro"/>
</dbReference>
<dbReference type="EMBL" id="JACHOP010000013">
    <property type="protein sequence ID" value="MBB5758369.1"/>
    <property type="molecule type" value="Genomic_DNA"/>
</dbReference>
<dbReference type="GO" id="GO:0004252">
    <property type="term" value="F:serine-type endopeptidase activity"/>
    <property type="evidence" value="ECO:0007669"/>
    <property type="project" value="InterPro"/>
</dbReference>